<evidence type="ECO:0000256" key="9">
    <source>
        <dbReference type="ARBA" id="ARBA00023239"/>
    </source>
</evidence>
<keyword evidence="9 10" id="KW-0456">Lyase</keyword>
<dbReference type="InterPro" id="IPR000771">
    <property type="entry name" value="FBA_II"/>
</dbReference>
<dbReference type="EMBL" id="JANBPU010000009">
    <property type="protein sequence ID" value="KAJ1920851.1"/>
    <property type="molecule type" value="Genomic_DNA"/>
</dbReference>
<evidence type="ECO:0000256" key="3">
    <source>
        <dbReference type="ARBA" id="ARBA00004714"/>
    </source>
</evidence>
<comment type="caution">
    <text evidence="11">The sequence shown here is derived from an EMBL/GenBank/DDBJ whole genome shotgun (WGS) entry which is preliminary data.</text>
</comment>
<evidence type="ECO:0000256" key="8">
    <source>
        <dbReference type="ARBA" id="ARBA00023152"/>
    </source>
</evidence>
<dbReference type="GO" id="GO:0004332">
    <property type="term" value="F:fructose-bisphosphate aldolase activity"/>
    <property type="evidence" value="ECO:0007669"/>
    <property type="project" value="UniProtKB-EC"/>
</dbReference>
<dbReference type="SUPFAM" id="SSF51569">
    <property type="entry name" value="Aldolase"/>
    <property type="match status" value="1"/>
</dbReference>
<dbReference type="GO" id="GO:0005829">
    <property type="term" value="C:cytosol"/>
    <property type="evidence" value="ECO:0007669"/>
    <property type="project" value="TreeGrafter"/>
</dbReference>
<protein>
    <recommendedName>
        <fullName evidence="5 10">Fructose-bisphosphate aldolase</fullName>
        <shortName evidence="10">FBP aldolase</shortName>
        <ecNumber evidence="5 10">4.1.2.13</ecNumber>
    </recommendedName>
</protein>
<evidence type="ECO:0000256" key="5">
    <source>
        <dbReference type="ARBA" id="ARBA00013068"/>
    </source>
</evidence>
<evidence type="ECO:0000256" key="6">
    <source>
        <dbReference type="ARBA" id="ARBA00022723"/>
    </source>
</evidence>
<comment type="function">
    <text evidence="2 10">Catalyzes the aldol condensation of dihydroxyacetone phosphate (DHAP or glycerone-phosphate) with glyceraldehyde 3-phosphate (G3P) to form fructose 1,6-bisphosphate (FBP) in gluconeogenesis and the reverse reaction in glycolysis.</text>
</comment>
<evidence type="ECO:0000256" key="10">
    <source>
        <dbReference type="RuleBase" id="RU366023"/>
    </source>
</evidence>
<dbReference type="PANTHER" id="PTHR30559">
    <property type="entry name" value="FRUCTOSE-BISPHOSPHATE ALDOLASE CLASS 2"/>
    <property type="match status" value="1"/>
</dbReference>
<organism evidence="11 12">
    <name type="scientific">Mycoemilia scoparia</name>
    <dbReference type="NCBI Taxonomy" id="417184"/>
    <lineage>
        <taxon>Eukaryota</taxon>
        <taxon>Fungi</taxon>
        <taxon>Fungi incertae sedis</taxon>
        <taxon>Zoopagomycota</taxon>
        <taxon>Kickxellomycotina</taxon>
        <taxon>Kickxellomycetes</taxon>
        <taxon>Kickxellales</taxon>
        <taxon>Kickxellaceae</taxon>
        <taxon>Mycoemilia</taxon>
    </lineage>
</organism>
<dbReference type="OrthoDB" id="35652at2759"/>
<comment type="cofactor">
    <cofactor evidence="10">
        <name>Zn(2+)</name>
        <dbReference type="ChEBI" id="CHEBI:29105"/>
    </cofactor>
    <text evidence="10">Binds 2 Zn(2+) ions per subunit. One is catalytic and the other provides a structural contribution.</text>
</comment>
<evidence type="ECO:0000256" key="7">
    <source>
        <dbReference type="ARBA" id="ARBA00022833"/>
    </source>
</evidence>
<accession>A0A9W8DQV3</accession>
<dbReference type="EC" id="4.1.2.13" evidence="5 10"/>
<evidence type="ECO:0000313" key="12">
    <source>
        <dbReference type="Proteomes" id="UP001150538"/>
    </source>
</evidence>
<evidence type="ECO:0000256" key="4">
    <source>
        <dbReference type="ARBA" id="ARBA00005812"/>
    </source>
</evidence>
<keyword evidence="12" id="KW-1185">Reference proteome</keyword>
<dbReference type="PROSITE" id="PS00806">
    <property type="entry name" value="ALDOLASE_CLASS_II_2"/>
    <property type="match status" value="1"/>
</dbReference>
<evidence type="ECO:0000256" key="2">
    <source>
        <dbReference type="ARBA" id="ARBA00002181"/>
    </source>
</evidence>
<dbReference type="InterPro" id="IPR006411">
    <property type="entry name" value="Fruct_bisP_bact"/>
</dbReference>
<name>A0A9W8DQV3_9FUNG</name>
<keyword evidence="7 10" id="KW-0862">Zinc</keyword>
<dbReference type="FunFam" id="3.20.20.70:FF:000013">
    <property type="entry name" value="Class II fructose-bisphosphate aldolase"/>
    <property type="match status" value="1"/>
</dbReference>
<dbReference type="NCBIfam" id="NF006628">
    <property type="entry name" value="PRK09197.1"/>
    <property type="match status" value="1"/>
</dbReference>
<evidence type="ECO:0000256" key="1">
    <source>
        <dbReference type="ARBA" id="ARBA00000441"/>
    </source>
</evidence>
<dbReference type="NCBIfam" id="TIGR00167">
    <property type="entry name" value="cbbA"/>
    <property type="match status" value="1"/>
</dbReference>
<dbReference type="GO" id="GO:0006096">
    <property type="term" value="P:glycolytic process"/>
    <property type="evidence" value="ECO:0007669"/>
    <property type="project" value="UniProtKB-KW"/>
</dbReference>
<sequence length="473" mass="51712">MTVSSISSTAHSRHSELWSCILDEGALATEPVLSGLAVRYAFMETPELPLRAVFELDLLGTTPESIPECIAWHSLRLGPSCYSGGKQSYSRPIPIVKDRPGGQNTNKHLQADPILNVLDIVKPGVLTGDEVRKLFLYAQEKGFAIPAVNCTSSSTINAVLEAARDQKTPIIIQVSQGGSAFYAGKGLPNGNQEASILGAVAAAKHVREVAKAYGVPVVMHSDHCAKKLLPWMDGMIEADEAYFKEHGVPLFSSHMIDLSEETNEVNIGTTRKYFERLAKVNCFLEMEIGITGGEEDGVNNEDVDASKLYTTPEDVYQVYKSLSEVGPNFSIAAAFGNVHGVYKPGNVVLRPGLLKTYQDYVVEKENITNNKKPVFLVFHGGSGSTHEEIIEAVSYGVVKMNVDTDTQWAYLCGVRDFVQEKAGYLEAQVGNPEGQDKPNKKYYDPRVWVRCGEKTMSKRVSEANTSLGNVNTL</sequence>
<comment type="similarity">
    <text evidence="4 10">Belongs to the class II fructose-bisphosphate aldolase family.</text>
</comment>
<dbReference type="PROSITE" id="PS00602">
    <property type="entry name" value="ALDOLASE_CLASS_II_1"/>
    <property type="match status" value="1"/>
</dbReference>
<dbReference type="PANTHER" id="PTHR30559:SF0">
    <property type="entry name" value="FRUCTOSE-BISPHOSPHATE ALDOLASE"/>
    <property type="match status" value="1"/>
</dbReference>
<dbReference type="GO" id="GO:0006094">
    <property type="term" value="P:gluconeogenesis"/>
    <property type="evidence" value="ECO:0007669"/>
    <property type="project" value="TreeGrafter"/>
</dbReference>
<dbReference type="NCBIfam" id="TIGR01520">
    <property type="entry name" value="FruBisAldo_II_A"/>
    <property type="match status" value="1"/>
</dbReference>
<dbReference type="Proteomes" id="UP001150538">
    <property type="component" value="Unassembled WGS sequence"/>
</dbReference>
<dbReference type="Pfam" id="PF01116">
    <property type="entry name" value="F_bP_aldolase"/>
    <property type="match status" value="1"/>
</dbReference>
<dbReference type="Gene3D" id="3.20.20.70">
    <property type="entry name" value="Aldolase class I"/>
    <property type="match status" value="1"/>
</dbReference>
<reference evidence="11" key="1">
    <citation type="submission" date="2022-07" db="EMBL/GenBank/DDBJ databases">
        <title>Phylogenomic reconstructions and comparative analyses of Kickxellomycotina fungi.</title>
        <authorList>
            <person name="Reynolds N.K."/>
            <person name="Stajich J.E."/>
            <person name="Barry K."/>
            <person name="Grigoriev I.V."/>
            <person name="Crous P."/>
            <person name="Smith M.E."/>
        </authorList>
    </citation>
    <scope>NUCLEOTIDE SEQUENCE</scope>
    <source>
        <strain evidence="11">NBRC 100468</strain>
    </source>
</reference>
<gene>
    <name evidence="11" type="primary">FBA1</name>
    <name evidence="11" type="ORF">H4219_001088</name>
</gene>
<dbReference type="InterPro" id="IPR013785">
    <property type="entry name" value="Aldolase_TIM"/>
</dbReference>
<proteinExistence type="inferred from homology"/>
<dbReference type="CDD" id="cd00946">
    <property type="entry name" value="FBP_aldolase_IIA"/>
    <property type="match status" value="1"/>
</dbReference>
<comment type="pathway">
    <text evidence="3 10">Carbohydrate degradation; glycolysis; D-glyceraldehyde 3-phosphate and glycerone phosphate from D-glucose: step 4/4.</text>
</comment>
<dbReference type="GO" id="GO:0008270">
    <property type="term" value="F:zinc ion binding"/>
    <property type="evidence" value="ECO:0007669"/>
    <property type="project" value="UniProtKB-UniRule"/>
</dbReference>
<comment type="catalytic activity">
    <reaction evidence="1 10">
        <text>beta-D-fructose 1,6-bisphosphate = D-glyceraldehyde 3-phosphate + dihydroxyacetone phosphate</text>
        <dbReference type="Rhea" id="RHEA:14729"/>
        <dbReference type="ChEBI" id="CHEBI:32966"/>
        <dbReference type="ChEBI" id="CHEBI:57642"/>
        <dbReference type="ChEBI" id="CHEBI:59776"/>
        <dbReference type="EC" id="4.1.2.13"/>
    </reaction>
</comment>
<dbReference type="AlphaFoldDB" id="A0A9W8DQV3"/>
<keyword evidence="8 10" id="KW-0324">Glycolysis</keyword>
<keyword evidence="6 10" id="KW-0479">Metal-binding</keyword>
<evidence type="ECO:0000313" key="11">
    <source>
        <dbReference type="EMBL" id="KAJ1920851.1"/>
    </source>
</evidence>